<dbReference type="OMA" id="NAMTIFR"/>
<proteinExistence type="predicted"/>
<evidence type="ECO:0000313" key="5">
    <source>
        <dbReference type="Proteomes" id="UP000009131"/>
    </source>
</evidence>
<name>G7E9W2_MIXOS</name>
<feature type="transmembrane region" description="Helical" evidence="2">
    <location>
        <begin position="350"/>
        <end position="371"/>
    </location>
</feature>
<evidence type="ECO:0008006" key="6">
    <source>
        <dbReference type="Google" id="ProtNLM"/>
    </source>
</evidence>
<organism evidence="4 5">
    <name type="scientific">Mixia osmundae (strain CBS 9802 / IAM 14324 / JCM 22182 / KY 12970)</name>
    <dbReference type="NCBI Taxonomy" id="764103"/>
    <lineage>
        <taxon>Eukaryota</taxon>
        <taxon>Fungi</taxon>
        <taxon>Dikarya</taxon>
        <taxon>Basidiomycota</taxon>
        <taxon>Pucciniomycotina</taxon>
        <taxon>Mixiomycetes</taxon>
        <taxon>Mixiales</taxon>
        <taxon>Mixiaceae</taxon>
        <taxon>Mixia</taxon>
    </lineage>
</organism>
<gene>
    <name evidence="4" type="primary">Mo06130</name>
    <name evidence="4" type="ORF">E5Q_06130</name>
</gene>
<evidence type="ECO:0000313" key="4">
    <source>
        <dbReference type="EMBL" id="GAA99431.1"/>
    </source>
</evidence>
<evidence type="ECO:0000256" key="2">
    <source>
        <dbReference type="SAM" id="Phobius"/>
    </source>
</evidence>
<keyword evidence="5" id="KW-1185">Reference proteome</keyword>
<feature type="transmembrane region" description="Helical" evidence="2">
    <location>
        <begin position="411"/>
        <end position="431"/>
    </location>
</feature>
<keyword evidence="2" id="KW-0812">Transmembrane</keyword>
<dbReference type="eggNOG" id="ENOG502SB8Q">
    <property type="taxonomic scope" value="Eukaryota"/>
</dbReference>
<dbReference type="EMBL" id="BABT02000220">
    <property type="protein sequence ID" value="GAA99431.1"/>
    <property type="molecule type" value="Genomic_DNA"/>
</dbReference>
<dbReference type="HOGENOM" id="CLU_454980_0_0_1"/>
<dbReference type="AlphaFoldDB" id="G7E9W2"/>
<reference evidence="4 5" key="2">
    <citation type="journal article" date="2012" name="Open Biol.">
        <title>Characteristics of nucleosomes and linker DNA regions on the genome of the basidiomycete Mixia osmundae revealed by mono- and dinucleosome mapping.</title>
        <authorList>
            <person name="Nishida H."/>
            <person name="Kondo S."/>
            <person name="Matsumoto T."/>
            <person name="Suzuki Y."/>
            <person name="Yoshikawa H."/>
            <person name="Taylor T.D."/>
            <person name="Sugiyama J."/>
        </authorList>
    </citation>
    <scope>NUCLEOTIDE SEQUENCE [LARGE SCALE GENOMIC DNA]</scope>
    <source>
        <strain evidence="5">CBS 9802 / IAM 14324 / JCM 22182 / KY 12970</strain>
    </source>
</reference>
<feature type="transmembrane region" description="Helical" evidence="2">
    <location>
        <begin position="307"/>
        <end position="329"/>
    </location>
</feature>
<protein>
    <recommendedName>
        <fullName evidence="6">TRP C-terminal domain-containing protein</fullName>
    </recommendedName>
</protein>
<keyword evidence="2" id="KW-1133">Transmembrane helix</keyword>
<accession>G7E9W2</accession>
<sequence length="600" mass="65189">MLAKIISLAALASSAIALQPFEIERQLQKFGASFVEPYASAILAKGSSPFFVDGVVGHTSLGRSMTSNTNNTLFLYGLLAASSPGQLSVTPKIVSAIPSSIAIQGPVASVVFTMGSLVDTVPGALTASFWLRYNDEGLITEYDAAFPNYADLVTAAMPVLAPSMKSNAQNPYATYSDSTHLTAGQLAATICRVQKASCDASVNVSSCALALTQEVGLGNAYHLSADSLWCRYTRLTAVTAEPGLYCSSLLPGSSYECQGSGIMAAFNSSTNFLAPFASEGPNSDHLSQASLEALSALSTTQIYPSTVWAFSINSLIAFASLWLMASITSHAFRRYWSGYATLPYAIQKACVTYVVTIVVTAVVLAVQLAAIRVVRAEYSQFDGQALFGCGMAICALYLFEMIYRPHLRLQLLSHHIFTIFIIMFGALRFQITRDPTTMATSNVWLFQATTEQSVFVGLLAYRMKLRPSTTRRILRFAAIQSMVCKMGSAIYVITLWAVKQRQNTTPFGIAWSVILVMIVSSLVYVQIWGAHVLLKIANTVEQRYNHAQIMSDLAAEELIQRDIGLHQTPDERSQGSCSEETDETFEKTNSLEDVPVLPRF</sequence>
<keyword evidence="3" id="KW-0732">Signal</keyword>
<dbReference type="Proteomes" id="UP000009131">
    <property type="component" value="Unassembled WGS sequence"/>
</dbReference>
<evidence type="ECO:0000256" key="3">
    <source>
        <dbReference type="SAM" id="SignalP"/>
    </source>
</evidence>
<feature type="transmembrane region" description="Helical" evidence="2">
    <location>
        <begin position="509"/>
        <end position="534"/>
    </location>
</feature>
<dbReference type="OrthoDB" id="10010954at2759"/>
<feature type="chain" id="PRO_5009955876" description="TRP C-terminal domain-containing protein" evidence="3">
    <location>
        <begin position="18"/>
        <end position="600"/>
    </location>
</feature>
<feature type="region of interest" description="Disordered" evidence="1">
    <location>
        <begin position="568"/>
        <end position="600"/>
    </location>
</feature>
<feature type="transmembrane region" description="Helical" evidence="2">
    <location>
        <begin position="443"/>
        <end position="461"/>
    </location>
</feature>
<feature type="transmembrane region" description="Helical" evidence="2">
    <location>
        <begin position="473"/>
        <end position="497"/>
    </location>
</feature>
<feature type="transmembrane region" description="Helical" evidence="2">
    <location>
        <begin position="383"/>
        <end position="399"/>
    </location>
</feature>
<feature type="signal peptide" evidence="3">
    <location>
        <begin position="1"/>
        <end position="17"/>
    </location>
</feature>
<comment type="caution">
    <text evidence="4">The sequence shown here is derived from an EMBL/GenBank/DDBJ whole genome shotgun (WGS) entry which is preliminary data.</text>
</comment>
<reference evidence="4 5" key="1">
    <citation type="journal article" date="2011" name="J. Gen. Appl. Microbiol.">
        <title>Draft genome sequencing of the enigmatic basidiomycete Mixia osmundae.</title>
        <authorList>
            <person name="Nishida H."/>
            <person name="Nagatsuka Y."/>
            <person name="Sugiyama J."/>
        </authorList>
    </citation>
    <scope>NUCLEOTIDE SEQUENCE [LARGE SCALE GENOMIC DNA]</scope>
    <source>
        <strain evidence="5">CBS 9802 / IAM 14324 / JCM 22182 / KY 12970</strain>
    </source>
</reference>
<dbReference type="InParanoid" id="G7E9W2"/>
<dbReference type="RefSeq" id="XP_014568664.1">
    <property type="nucleotide sequence ID" value="XM_014713178.1"/>
</dbReference>
<keyword evidence="2" id="KW-0472">Membrane</keyword>
<evidence type="ECO:0000256" key="1">
    <source>
        <dbReference type="SAM" id="MobiDB-lite"/>
    </source>
</evidence>